<evidence type="ECO:0000256" key="1">
    <source>
        <dbReference type="SAM" id="MobiDB-lite"/>
    </source>
</evidence>
<dbReference type="GO" id="GO:0006635">
    <property type="term" value="P:fatty acid beta-oxidation"/>
    <property type="evidence" value="ECO:0007669"/>
    <property type="project" value="TreeGrafter"/>
</dbReference>
<dbReference type="InterPro" id="IPR001753">
    <property type="entry name" value="Enoyl-CoA_hydra/iso"/>
</dbReference>
<dbReference type="SUPFAM" id="SSF52096">
    <property type="entry name" value="ClpP/crotonase"/>
    <property type="match status" value="1"/>
</dbReference>
<dbReference type="PANTHER" id="PTHR11941">
    <property type="entry name" value="ENOYL-COA HYDRATASE-RELATED"/>
    <property type="match status" value="1"/>
</dbReference>
<evidence type="ECO:0000313" key="3">
    <source>
        <dbReference type="Proteomes" id="UP000429229"/>
    </source>
</evidence>
<dbReference type="Proteomes" id="UP000429229">
    <property type="component" value="Unassembled WGS sequence"/>
</dbReference>
<evidence type="ECO:0000313" key="2">
    <source>
        <dbReference type="EMBL" id="MXP09229.1"/>
    </source>
</evidence>
<dbReference type="InterPro" id="IPR029045">
    <property type="entry name" value="ClpP/crotonase-like_dom_sf"/>
</dbReference>
<dbReference type="CDD" id="cd06558">
    <property type="entry name" value="crotonase-like"/>
    <property type="match status" value="1"/>
</dbReference>
<sequence>MDGFQDHGRNIEYAGDRSQERGTAAEELVDRSHRRLAVPRELTSLEELDVLYEEDRSAIWTFMRPSGRPSFTPHMLGDFERWQDLIGQNFGPDKVPLRYLLLGSRAPGVFCFGGDLELFAQLIERGDRDGLRHYGYRCVRILERNIRALDLPLITIGLVQGQALGGGFEALLSFDFIIAEKSATFGLPEIMFGLFPGMGAHAILTRKLGAAMADRLILSQETWSAERMYELGLVHQLAEDGEGIEAAKEFMAKSERKHSGLVASKKATRIASPTQLSELCQIVDVWADAALELSPTDLKLMKRLASAQTRLVDKARVA</sequence>
<protein>
    <submittedName>
        <fullName evidence="2">Enoyl-CoA hydratase</fullName>
    </submittedName>
</protein>
<dbReference type="EMBL" id="WTYR01000001">
    <property type="protein sequence ID" value="MXP09229.1"/>
    <property type="molecule type" value="Genomic_DNA"/>
</dbReference>
<dbReference type="Gene3D" id="6.20.390.30">
    <property type="match status" value="1"/>
</dbReference>
<dbReference type="OrthoDB" id="9802362at2"/>
<feature type="region of interest" description="Disordered" evidence="1">
    <location>
        <begin position="1"/>
        <end position="23"/>
    </location>
</feature>
<dbReference type="GO" id="GO:0003824">
    <property type="term" value="F:catalytic activity"/>
    <property type="evidence" value="ECO:0007669"/>
    <property type="project" value="UniProtKB-ARBA"/>
</dbReference>
<keyword evidence="3" id="KW-1185">Reference proteome</keyword>
<dbReference type="PANTHER" id="PTHR11941:SF54">
    <property type="entry name" value="ENOYL-COA HYDRATASE, MITOCHONDRIAL"/>
    <property type="match status" value="1"/>
</dbReference>
<dbReference type="AlphaFoldDB" id="A0A6I4TZE8"/>
<comment type="caution">
    <text evidence="2">The sequence shown here is derived from an EMBL/GenBank/DDBJ whole genome shotgun (WGS) entry which is preliminary data.</text>
</comment>
<dbReference type="RefSeq" id="WP_160615896.1">
    <property type="nucleotide sequence ID" value="NZ_WTYR01000001.1"/>
</dbReference>
<dbReference type="Pfam" id="PF00378">
    <property type="entry name" value="ECH_1"/>
    <property type="match status" value="1"/>
</dbReference>
<proteinExistence type="predicted"/>
<name>A0A6I4TZE8_9SPHN</name>
<reference evidence="2 3" key="1">
    <citation type="submission" date="2019-12" db="EMBL/GenBank/DDBJ databases">
        <title>Genomic-based taxomic classification of the family Erythrobacteraceae.</title>
        <authorList>
            <person name="Xu L."/>
        </authorList>
    </citation>
    <scope>NUCLEOTIDE SEQUENCE [LARGE SCALE GENOMIC DNA]</scope>
    <source>
        <strain evidence="2 3">LMG 29519</strain>
    </source>
</reference>
<accession>A0A6I4TZE8</accession>
<organism evidence="2 3">
    <name type="scientific">Alteriqipengyuania halimionae</name>
    <dbReference type="NCBI Taxonomy" id="1926630"/>
    <lineage>
        <taxon>Bacteria</taxon>
        <taxon>Pseudomonadati</taxon>
        <taxon>Pseudomonadota</taxon>
        <taxon>Alphaproteobacteria</taxon>
        <taxon>Sphingomonadales</taxon>
        <taxon>Erythrobacteraceae</taxon>
        <taxon>Alteriqipengyuania</taxon>
    </lineage>
</organism>
<dbReference type="Gene3D" id="3.90.226.10">
    <property type="entry name" value="2-enoyl-CoA Hydratase, Chain A, domain 1"/>
    <property type="match status" value="1"/>
</dbReference>
<gene>
    <name evidence="2" type="ORF">GRI68_03450</name>
</gene>
<dbReference type="NCBIfam" id="NF006452">
    <property type="entry name" value="PRK08788.1"/>
    <property type="match status" value="1"/>
</dbReference>